<dbReference type="SUPFAM" id="SSF52317">
    <property type="entry name" value="Class I glutamine amidotransferase-like"/>
    <property type="match status" value="1"/>
</dbReference>
<name>A0A3L7JBQ8_9HYPH</name>
<evidence type="ECO:0000256" key="1">
    <source>
        <dbReference type="ARBA" id="ARBA00008542"/>
    </source>
</evidence>
<organism evidence="3 4">
    <name type="scientific">Notoacmeibacter ruber</name>
    <dbReference type="NCBI Taxonomy" id="2670375"/>
    <lineage>
        <taxon>Bacteria</taxon>
        <taxon>Pseudomonadati</taxon>
        <taxon>Pseudomonadota</taxon>
        <taxon>Alphaproteobacteria</taxon>
        <taxon>Hyphomicrobiales</taxon>
        <taxon>Notoacmeibacteraceae</taxon>
        <taxon>Notoacmeibacter</taxon>
    </lineage>
</organism>
<feature type="domain" description="DJ-1/PfpI" evidence="2">
    <location>
        <begin position="7"/>
        <end position="166"/>
    </location>
</feature>
<dbReference type="AlphaFoldDB" id="A0A3L7JBQ8"/>
<dbReference type="InterPro" id="IPR029062">
    <property type="entry name" value="Class_I_gatase-like"/>
</dbReference>
<dbReference type="PANTHER" id="PTHR42733:SF12">
    <property type="entry name" value="PROTEINASE"/>
    <property type="match status" value="1"/>
</dbReference>
<comment type="caution">
    <text evidence="3">The sequence shown here is derived from an EMBL/GenBank/DDBJ whole genome shotgun (WGS) entry which is preliminary data.</text>
</comment>
<dbReference type="Pfam" id="PF01965">
    <property type="entry name" value="DJ-1_PfpI"/>
    <property type="match status" value="1"/>
</dbReference>
<gene>
    <name evidence="3" type="ORF">D8780_00820</name>
</gene>
<dbReference type="RefSeq" id="WP_121643931.1">
    <property type="nucleotide sequence ID" value="NZ_RCWN01000001.1"/>
</dbReference>
<reference evidence="3 4" key="1">
    <citation type="submission" date="2018-10" db="EMBL/GenBank/DDBJ databases">
        <title>Notoacmeibacter sp. M2BS9Y-3-1, whole genome shotgun sequence.</title>
        <authorList>
            <person name="Tuo L."/>
        </authorList>
    </citation>
    <scope>NUCLEOTIDE SEQUENCE [LARGE SCALE GENOMIC DNA]</scope>
    <source>
        <strain evidence="3 4">M2BS9Y-3-1</strain>
    </source>
</reference>
<evidence type="ECO:0000313" key="4">
    <source>
        <dbReference type="Proteomes" id="UP000281094"/>
    </source>
</evidence>
<keyword evidence="3" id="KW-0645">Protease</keyword>
<dbReference type="Gene3D" id="3.40.50.880">
    <property type="match status" value="1"/>
</dbReference>
<comment type="similarity">
    <text evidence="1">Belongs to the peptidase C56 family.</text>
</comment>
<keyword evidence="4" id="KW-1185">Reference proteome</keyword>
<evidence type="ECO:0000313" key="3">
    <source>
        <dbReference type="EMBL" id="RLQ86961.1"/>
    </source>
</evidence>
<dbReference type="PANTHER" id="PTHR42733">
    <property type="entry name" value="DJ-1 PROTEIN"/>
    <property type="match status" value="1"/>
</dbReference>
<dbReference type="InterPro" id="IPR002818">
    <property type="entry name" value="DJ-1/PfpI"/>
</dbReference>
<protein>
    <submittedName>
        <fullName evidence="3">Protease</fullName>
    </submittedName>
</protein>
<dbReference type="InterPro" id="IPR006286">
    <property type="entry name" value="C56_PfpI-like"/>
</dbReference>
<accession>A0A3L7JBQ8</accession>
<dbReference type="GO" id="GO:0006508">
    <property type="term" value="P:proteolysis"/>
    <property type="evidence" value="ECO:0007669"/>
    <property type="project" value="UniProtKB-KW"/>
</dbReference>
<dbReference type="GO" id="GO:0008233">
    <property type="term" value="F:peptidase activity"/>
    <property type="evidence" value="ECO:0007669"/>
    <property type="project" value="UniProtKB-KW"/>
</dbReference>
<dbReference type="EMBL" id="RCWN01000001">
    <property type="protein sequence ID" value="RLQ86961.1"/>
    <property type="molecule type" value="Genomic_DNA"/>
</dbReference>
<sequence>MRLNARRIGILTTDGFDDAALNFLREELRSQGAEVRLLSLLPDSVQGWSREGWSDRQAVDLVLDDVALTDFDALVIPPGLIAVDTLKATRYAVNFVSRFAAGHRLVVAIGHAPLFLNEAGLIRGRTVTGTRSIRTELRNAGAHVREDGPRRDGMLITAADNGELLLTVNAIADGFMTERSTPEAA</sequence>
<keyword evidence="3" id="KW-0378">Hydrolase</keyword>
<dbReference type="Proteomes" id="UP000281094">
    <property type="component" value="Unassembled WGS sequence"/>
</dbReference>
<proteinExistence type="inferred from homology"/>
<evidence type="ECO:0000259" key="2">
    <source>
        <dbReference type="Pfam" id="PF01965"/>
    </source>
</evidence>